<dbReference type="InterPro" id="IPR002041">
    <property type="entry name" value="Ran_GTPase"/>
</dbReference>
<dbReference type="SMART" id="SM00176">
    <property type="entry name" value="RAN"/>
    <property type="match status" value="1"/>
</dbReference>
<dbReference type="GO" id="GO:0000054">
    <property type="term" value="P:ribosomal subunit export from nucleus"/>
    <property type="evidence" value="ECO:0007669"/>
    <property type="project" value="TreeGrafter"/>
</dbReference>
<name>A0A9W9VZJ6_9EURO</name>
<dbReference type="Proteomes" id="UP001147747">
    <property type="component" value="Unassembled WGS sequence"/>
</dbReference>
<dbReference type="RefSeq" id="XP_056487967.1">
    <property type="nucleotide sequence ID" value="XM_056632416.1"/>
</dbReference>
<dbReference type="GO" id="GO:0005737">
    <property type="term" value="C:cytoplasm"/>
    <property type="evidence" value="ECO:0007669"/>
    <property type="project" value="TreeGrafter"/>
</dbReference>
<dbReference type="AlphaFoldDB" id="A0A9W9VZJ6"/>
<dbReference type="Gene3D" id="3.40.50.300">
    <property type="entry name" value="P-loop containing nucleotide triphosphate hydrolases"/>
    <property type="match status" value="1"/>
</dbReference>
<dbReference type="PANTHER" id="PTHR24071">
    <property type="entry name" value="RAN GTPASE"/>
    <property type="match status" value="1"/>
</dbReference>
<gene>
    <name evidence="3" type="ORF">N7509_007779</name>
</gene>
<dbReference type="PANTHER" id="PTHR24071:SF0">
    <property type="entry name" value="GTP-BINDING NUCLEAR PROTEIN RAN"/>
    <property type="match status" value="1"/>
</dbReference>
<evidence type="ECO:0000313" key="3">
    <source>
        <dbReference type="EMBL" id="KAJ5392289.1"/>
    </source>
</evidence>
<dbReference type="OrthoDB" id="48625at2759"/>
<dbReference type="GO" id="GO:0005634">
    <property type="term" value="C:nucleus"/>
    <property type="evidence" value="ECO:0007669"/>
    <property type="project" value="TreeGrafter"/>
</dbReference>
<keyword evidence="4" id="KW-1185">Reference proteome</keyword>
<sequence length="211" mass="23546">MAPSDEVWNSKKEIKLALVGDAGVGKTTWVSELIGPELPARATATAEIGYKRRGYYFPTTIGTFFLNIWDISGSHTTTAQERAQWIHDSDAAIIMVDLADRASIENVVYWYNPTKIFGSDEMGNMPVLYESYVDLAGPEVNQMEAAPRGSRDERPIKWILEQLIGQKVEIFIGCCTGIPAPTHNPELEKYKAEMDEAAKDFRLPDEDDGDL</sequence>
<dbReference type="Pfam" id="PF08477">
    <property type="entry name" value="Roc"/>
    <property type="match status" value="1"/>
</dbReference>
<keyword evidence="1" id="KW-0547">Nucleotide-binding</keyword>
<organism evidence="3 4">
    <name type="scientific">Penicillium cosmopolitanum</name>
    <dbReference type="NCBI Taxonomy" id="1131564"/>
    <lineage>
        <taxon>Eukaryota</taxon>
        <taxon>Fungi</taxon>
        <taxon>Dikarya</taxon>
        <taxon>Ascomycota</taxon>
        <taxon>Pezizomycotina</taxon>
        <taxon>Eurotiomycetes</taxon>
        <taxon>Eurotiomycetidae</taxon>
        <taxon>Eurotiales</taxon>
        <taxon>Aspergillaceae</taxon>
        <taxon>Penicillium</taxon>
    </lineage>
</organism>
<accession>A0A9W9VZJ6</accession>
<dbReference type="GO" id="GO:0003924">
    <property type="term" value="F:GTPase activity"/>
    <property type="evidence" value="ECO:0007669"/>
    <property type="project" value="InterPro"/>
</dbReference>
<keyword evidence="2" id="KW-0342">GTP-binding</keyword>
<dbReference type="SUPFAM" id="SSF52540">
    <property type="entry name" value="P-loop containing nucleoside triphosphate hydrolases"/>
    <property type="match status" value="1"/>
</dbReference>
<dbReference type="GO" id="GO:0006606">
    <property type="term" value="P:protein import into nucleus"/>
    <property type="evidence" value="ECO:0007669"/>
    <property type="project" value="TreeGrafter"/>
</dbReference>
<reference evidence="3" key="2">
    <citation type="journal article" date="2023" name="IMA Fungus">
        <title>Comparative genomic study of the Penicillium genus elucidates a diverse pangenome and 15 lateral gene transfer events.</title>
        <authorList>
            <person name="Petersen C."/>
            <person name="Sorensen T."/>
            <person name="Nielsen M.R."/>
            <person name="Sondergaard T.E."/>
            <person name="Sorensen J.L."/>
            <person name="Fitzpatrick D.A."/>
            <person name="Frisvad J.C."/>
            <person name="Nielsen K.L."/>
        </authorList>
    </citation>
    <scope>NUCLEOTIDE SEQUENCE</scope>
    <source>
        <strain evidence="3">IBT 29677</strain>
    </source>
</reference>
<reference evidence="3" key="1">
    <citation type="submission" date="2022-12" db="EMBL/GenBank/DDBJ databases">
        <authorList>
            <person name="Petersen C."/>
        </authorList>
    </citation>
    <scope>NUCLEOTIDE SEQUENCE</scope>
    <source>
        <strain evidence="3">IBT 29677</strain>
    </source>
</reference>
<protein>
    <submittedName>
        <fullName evidence="3">Uncharacterized protein</fullName>
    </submittedName>
</protein>
<proteinExistence type="predicted"/>
<comment type="caution">
    <text evidence="3">The sequence shown here is derived from an EMBL/GenBank/DDBJ whole genome shotgun (WGS) entry which is preliminary data.</text>
</comment>
<dbReference type="InterPro" id="IPR027417">
    <property type="entry name" value="P-loop_NTPase"/>
</dbReference>
<evidence type="ECO:0000256" key="2">
    <source>
        <dbReference type="ARBA" id="ARBA00023134"/>
    </source>
</evidence>
<dbReference type="GeneID" id="81371396"/>
<dbReference type="GO" id="GO:0005525">
    <property type="term" value="F:GTP binding"/>
    <property type="evidence" value="ECO:0007669"/>
    <property type="project" value="UniProtKB-KW"/>
</dbReference>
<evidence type="ECO:0000313" key="4">
    <source>
        <dbReference type="Proteomes" id="UP001147747"/>
    </source>
</evidence>
<evidence type="ECO:0000256" key="1">
    <source>
        <dbReference type="ARBA" id="ARBA00022741"/>
    </source>
</evidence>
<dbReference type="EMBL" id="JAPZBU010000008">
    <property type="protein sequence ID" value="KAJ5392289.1"/>
    <property type="molecule type" value="Genomic_DNA"/>
</dbReference>